<evidence type="ECO:0000313" key="2">
    <source>
        <dbReference type="EMBL" id="KAE8693544.1"/>
    </source>
</evidence>
<evidence type="ECO:0000259" key="1">
    <source>
        <dbReference type="PROSITE" id="PS50011"/>
    </source>
</evidence>
<gene>
    <name evidence="2" type="ORF">F3Y22_tig00110809pilonHSYRG00164</name>
</gene>
<dbReference type="InterPro" id="IPR000719">
    <property type="entry name" value="Prot_kinase_dom"/>
</dbReference>
<sequence>MNDLKEEHFRSCEQNPEVDVFSFGIVLWEIRTGDEPYADMHYGAIIGGIVSNTLRPPVPSYCDPEWKFLMEQCLVPDPTVQPSFTEIARR</sequence>
<dbReference type="InterPro" id="IPR011009">
    <property type="entry name" value="Kinase-like_dom_sf"/>
</dbReference>
<dbReference type="InterPro" id="IPR050167">
    <property type="entry name" value="Ser_Thr_protein_kinase"/>
</dbReference>
<comment type="caution">
    <text evidence="2">The sequence shown here is derived from an EMBL/GenBank/DDBJ whole genome shotgun (WGS) entry which is preliminary data.</text>
</comment>
<dbReference type="Proteomes" id="UP000436088">
    <property type="component" value="Unassembled WGS sequence"/>
</dbReference>
<dbReference type="GO" id="GO:0005737">
    <property type="term" value="C:cytoplasm"/>
    <property type="evidence" value="ECO:0007669"/>
    <property type="project" value="TreeGrafter"/>
</dbReference>
<feature type="domain" description="Protein kinase" evidence="1">
    <location>
        <begin position="1"/>
        <end position="90"/>
    </location>
</feature>
<dbReference type="PROSITE" id="PS50011">
    <property type="entry name" value="PROTEIN_KINASE_DOM"/>
    <property type="match status" value="1"/>
</dbReference>
<protein>
    <submittedName>
        <fullName evidence="2">Hexuronate transporter-like</fullName>
    </submittedName>
</protein>
<dbReference type="PANTHER" id="PTHR23257">
    <property type="entry name" value="SERINE-THREONINE PROTEIN KINASE"/>
    <property type="match status" value="1"/>
</dbReference>
<dbReference type="Gene3D" id="1.10.510.10">
    <property type="entry name" value="Transferase(Phosphotransferase) domain 1"/>
    <property type="match status" value="1"/>
</dbReference>
<dbReference type="GO" id="GO:0007165">
    <property type="term" value="P:signal transduction"/>
    <property type="evidence" value="ECO:0007669"/>
    <property type="project" value="TreeGrafter"/>
</dbReference>
<dbReference type="AlphaFoldDB" id="A0A6A2ZNE4"/>
<name>A0A6A2ZNE4_HIBSY</name>
<dbReference type="InterPro" id="IPR001245">
    <property type="entry name" value="Ser-Thr/Tyr_kinase_cat_dom"/>
</dbReference>
<dbReference type="EMBL" id="VEPZ02001118">
    <property type="protein sequence ID" value="KAE8693544.1"/>
    <property type="molecule type" value="Genomic_DNA"/>
</dbReference>
<dbReference type="Pfam" id="PF07714">
    <property type="entry name" value="PK_Tyr_Ser-Thr"/>
    <property type="match status" value="1"/>
</dbReference>
<keyword evidence="3" id="KW-1185">Reference proteome</keyword>
<dbReference type="GO" id="GO:0004672">
    <property type="term" value="F:protein kinase activity"/>
    <property type="evidence" value="ECO:0007669"/>
    <property type="project" value="InterPro"/>
</dbReference>
<proteinExistence type="predicted"/>
<organism evidence="2 3">
    <name type="scientific">Hibiscus syriacus</name>
    <name type="common">Rose of Sharon</name>
    <dbReference type="NCBI Taxonomy" id="106335"/>
    <lineage>
        <taxon>Eukaryota</taxon>
        <taxon>Viridiplantae</taxon>
        <taxon>Streptophyta</taxon>
        <taxon>Embryophyta</taxon>
        <taxon>Tracheophyta</taxon>
        <taxon>Spermatophyta</taxon>
        <taxon>Magnoliopsida</taxon>
        <taxon>eudicotyledons</taxon>
        <taxon>Gunneridae</taxon>
        <taxon>Pentapetalae</taxon>
        <taxon>rosids</taxon>
        <taxon>malvids</taxon>
        <taxon>Malvales</taxon>
        <taxon>Malvaceae</taxon>
        <taxon>Malvoideae</taxon>
        <taxon>Hibiscus</taxon>
    </lineage>
</organism>
<accession>A0A6A2ZNE4</accession>
<dbReference type="GO" id="GO:0005524">
    <property type="term" value="F:ATP binding"/>
    <property type="evidence" value="ECO:0007669"/>
    <property type="project" value="InterPro"/>
</dbReference>
<dbReference type="PANTHER" id="PTHR23257:SF957">
    <property type="entry name" value="F3O9.7 PROTEIN-RELATED"/>
    <property type="match status" value="1"/>
</dbReference>
<dbReference type="SUPFAM" id="SSF56112">
    <property type="entry name" value="Protein kinase-like (PK-like)"/>
    <property type="match status" value="1"/>
</dbReference>
<reference evidence="2" key="1">
    <citation type="submission" date="2019-09" db="EMBL/GenBank/DDBJ databases">
        <title>Draft genome information of white flower Hibiscus syriacus.</title>
        <authorList>
            <person name="Kim Y.-M."/>
        </authorList>
    </citation>
    <scope>NUCLEOTIDE SEQUENCE [LARGE SCALE GENOMIC DNA]</scope>
    <source>
        <strain evidence="2">YM2019G1</strain>
    </source>
</reference>
<evidence type="ECO:0000313" key="3">
    <source>
        <dbReference type="Proteomes" id="UP000436088"/>
    </source>
</evidence>